<proteinExistence type="predicted"/>
<name>A0A7N2LLB7_QUELO</name>
<dbReference type="PANTHER" id="PTHR11017">
    <property type="entry name" value="LEUCINE-RICH REPEAT-CONTAINING PROTEIN"/>
    <property type="match status" value="1"/>
</dbReference>
<dbReference type="InterPro" id="IPR032675">
    <property type="entry name" value="LRR_dom_sf"/>
</dbReference>
<dbReference type="EnsemblPlants" id="QL04p093089:mrna">
    <property type="protein sequence ID" value="QL04p093089:mrna"/>
    <property type="gene ID" value="QL04p093089"/>
</dbReference>
<organism evidence="2 3">
    <name type="scientific">Quercus lobata</name>
    <name type="common">Valley oak</name>
    <dbReference type="NCBI Taxonomy" id="97700"/>
    <lineage>
        <taxon>Eukaryota</taxon>
        <taxon>Viridiplantae</taxon>
        <taxon>Streptophyta</taxon>
        <taxon>Embryophyta</taxon>
        <taxon>Tracheophyta</taxon>
        <taxon>Spermatophyta</taxon>
        <taxon>Magnoliopsida</taxon>
        <taxon>eudicotyledons</taxon>
        <taxon>Gunneridae</taxon>
        <taxon>Pentapetalae</taxon>
        <taxon>rosids</taxon>
        <taxon>fabids</taxon>
        <taxon>Fagales</taxon>
        <taxon>Fagaceae</taxon>
        <taxon>Quercus</taxon>
    </lineage>
</organism>
<dbReference type="GO" id="GO:0006952">
    <property type="term" value="P:defense response"/>
    <property type="evidence" value="ECO:0007669"/>
    <property type="project" value="InterPro"/>
</dbReference>
<protein>
    <submittedName>
        <fullName evidence="2">Uncharacterized protein</fullName>
    </submittedName>
</protein>
<evidence type="ECO:0000256" key="1">
    <source>
        <dbReference type="SAM" id="MobiDB-lite"/>
    </source>
</evidence>
<feature type="compositionally biased region" description="Basic residues" evidence="1">
    <location>
        <begin position="383"/>
        <end position="394"/>
    </location>
</feature>
<dbReference type="AlphaFoldDB" id="A0A7N2LLB7"/>
<dbReference type="PANTHER" id="PTHR11017:SF527">
    <property type="entry name" value="TMV RESISTANCE PROTEIN N-LIKE"/>
    <property type="match status" value="1"/>
</dbReference>
<evidence type="ECO:0000313" key="2">
    <source>
        <dbReference type="EnsemblPlants" id="QL04p093089:mrna"/>
    </source>
</evidence>
<dbReference type="EMBL" id="LRBV02000004">
    <property type="status" value="NOT_ANNOTATED_CDS"/>
    <property type="molecule type" value="Genomic_DNA"/>
</dbReference>
<dbReference type="SUPFAM" id="SSF52058">
    <property type="entry name" value="L domain-like"/>
    <property type="match status" value="1"/>
</dbReference>
<feature type="region of interest" description="Disordered" evidence="1">
    <location>
        <begin position="360"/>
        <end position="398"/>
    </location>
</feature>
<sequence length="427" mass="48654">MPNLKLLIIHGVPFLHGPKHLSNDLRYLDWSEYPSKSLPSSFQPDELVKLLMCKRKIELLWEGIKHFDNLKSIKLNDSINLIATPEFSGVPNLEKLMLEGCINLLEVHSSITVHKKLTLLNLKGCKNLNFLLSKIEMESLEILILSGCSKIKRIPEFMRNIESSFSFMSLEDLNVAGNLKLDRQSKNFLSLNLSSLSPEKWNRLSKSLNSILVWAPDLDHLKTIDLNDCMRLHSLPQLPSSTPLVGAADWTMVIARVVPSHLCNKWMGMAVAFFFLATFFIQEKIAPWNYVFFVAILKSINMSEFRPLRRFSRPISACFGRFRPYRPYRSPADIGRYEPSRPDFGRVGADFGHVGPLRPESGSATWHDAARRGTDARSAASLPRRRVPPRRTRVRRPESRVRASLLKSCNFFFLTDCLQGACEDVSV</sequence>
<reference evidence="2 3" key="1">
    <citation type="journal article" date="2016" name="G3 (Bethesda)">
        <title>First Draft Assembly and Annotation of the Genome of a California Endemic Oak Quercus lobata Nee (Fagaceae).</title>
        <authorList>
            <person name="Sork V.L."/>
            <person name="Fitz-Gibbon S.T."/>
            <person name="Puiu D."/>
            <person name="Crepeau M."/>
            <person name="Gugger P.F."/>
            <person name="Sherman R."/>
            <person name="Stevens K."/>
            <person name="Langley C.H."/>
            <person name="Pellegrini M."/>
            <person name="Salzberg S.L."/>
        </authorList>
    </citation>
    <scope>NUCLEOTIDE SEQUENCE [LARGE SCALE GENOMIC DNA]</scope>
    <source>
        <strain evidence="2 3">cv. SW786</strain>
    </source>
</reference>
<dbReference type="InterPro" id="IPR044974">
    <property type="entry name" value="Disease_R_plants"/>
</dbReference>
<dbReference type="InParanoid" id="A0A7N2LLB7"/>
<evidence type="ECO:0000313" key="3">
    <source>
        <dbReference type="Proteomes" id="UP000594261"/>
    </source>
</evidence>
<dbReference type="Gene3D" id="3.80.10.10">
    <property type="entry name" value="Ribonuclease Inhibitor"/>
    <property type="match status" value="1"/>
</dbReference>
<accession>A0A7N2LLB7</accession>
<keyword evidence="3" id="KW-1185">Reference proteome</keyword>
<reference evidence="2" key="2">
    <citation type="submission" date="2021-01" db="UniProtKB">
        <authorList>
            <consortium name="EnsemblPlants"/>
        </authorList>
    </citation>
    <scope>IDENTIFICATION</scope>
</reference>
<dbReference type="Proteomes" id="UP000594261">
    <property type="component" value="Chromosome 4"/>
</dbReference>
<dbReference type="Gramene" id="QL04p093089:mrna">
    <property type="protein sequence ID" value="QL04p093089:mrna"/>
    <property type="gene ID" value="QL04p093089"/>
</dbReference>